<comment type="caution">
    <text evidence="3">The sequence shown here is derived from an EMBL/GenBank/DDBJ whole genome shotgun (WGS) entry which is preliminary data.</text>
</comment>
<dbReference type="AlphaFoldDB" id="A0A7V2ZHY7"/>
<keyword evidence="1" id="KW-0175">Coiled coil</keyword>
<feature type="transmembrane region" description="Helical" evidence="2">
    <location>
        <begin position="12"/>
        <end position="28"/>
    </location>
</feature>
<dbReference type="EMBL" id="DSUJ01000002">
    <property type="protein sequence ID" value="HFI90173.1"/>
    <property type="molecule type" value="Genomic_DNA"/>
</dbReference>
<feature type="transmembrane region" description="Helical" evidence="2">
    <location>
        <begin position="69"/>
        <end position="89"/>
    </location>
</feature>
<organism evidence="3">
    <name type="scientific">Ignavibacterium album</name>
    <dbReference type="NCBI Taxonomy" id="591197"/>
    <lineage>
        <taxon>Bacteria</taxon>
        <taxon>Pseudomonadati</taxon>
        <taxon>Ignavibacteriota</taxon>
        <taxon>Ignavibacteria</taxon>
        <taxon>Ignavibacteriales</taxon>
        <taxon>Ignavibacteriaceae</taxon>
        <taxon>Ignavibacterium</taxon>
    </lineage>
</organism>
<keyword evidence="2" id="KW-0472">Membrane</keyword>
<dbReference type="RefSeq" id="WP_304142484.1">
    <property type="nucleotide sequence ID" value="NZ_JAOAIE010000009.1"/>
</dbReference>
<evidence type="ECO:0000256" key="2">
    <source>
        <dbReference type="SAM" id="Phobius"/>
    </source>
</evidence>
<feature type="transmembrane region" description="Helical" evidence="2">
    <location>
        <begin position="40"/>
        <end position="57"/>
    </location>
</feature>
<gene>
    <name evidence="3" type="ORF">ENS31_01435</name>
</gene>
<sequence length="206" mass="23764">MAVSMKNILKNYFAAFMIAVFIYTSNFLNTDLFNFGEYNFVVWFVLSIFCFASGWFINRQVGWHHGGKVLFAIIVAITILSLITVTFFSEYFGTNQIITENLILFSLRNITLGAMGFFGMAVQEVLSGEREAVILREKLKIYEENIIDAKKEAELTLKEAEIKAKEILTDAEAQAKNIILKKERIERELKEFIQAEKELIKKYKDL</sequence>
<keyword evidence="2" id="KW-1133">Transmembrane helix</keyword>
<keyword evidence="2" id="KW-0812">Transmembrane</keyword>
<proteinExistence type="predicted"/>
<reference evidence="3" key="1">
    <citation type="journal article" date="2020" name="mSystems">
        <title>Genome- and Community-Level Interaction Insights into Carbon Utilization and Element Cycling Functions of Hydrothermarchaeota in Hydrothermal Sediment.</title>
        <authorList>
            <person name="Zhou Z."/>
            <person name="Liu Y."/>
            <person name="Xu W."/>
            <person name="Pan J."/>
            <person name="Luo Z.H."/>
            <person name="Li M."/>
        </authorList>
    </citation>
    <scope>NUCLEOTIDE SEQUENCE [LARGE SCALE GENOMIC DNA]</scope>
    <source>
        <strain evidence="3">SpSt-479</strain>
    </source>
</reference>
<evidence type="ECO:0000256" key="1">
    <source>
        <dbReference type="SAM" id="Coils"/>
    </source>
</evidence>
<evidence type="ECO:0000313" key="3">
    <source>
        <dbReference type="EMBL" id="HFI90173.1"/>
    </source>
</evidence>
<protein>
    <submittedName>
        <fullName evidence="3">Uncharacterized protein</fullName>
    </submittedName>
</protein>
<name>A0A7V2ZHY7_9BACT</name>
<accession>A0A7V2ZHY7</accession>
<feature type="coiled-coil region" evidence="1">
    <location>
        <begin position="132"/>
        <end position="202"/>
    </location>
</feature>